<dbReference type="InterPro" id="IPR010905">
    <property type="entry name" value="Glyco_hydro_88"/>
</dbReference>
<dbReference type="Pfam" id="PF07470">
    <property type="entry name" value="Glyco_hydro_88"/>
    <property type="match status" value="1"/>
</dbReference>
<dbReference type="InterPro" id="IPR008928">
    <property type="entry name" value="6-hairpin_glycosidase_sf"/>
</dbReference>
<dbReference type="Proteomes" id="UP001589585">
    <property type="component" value="Unassembled WGS sequence"/>
</dbReference>
<organism evidence="4 5">
    <name type="scientific">Mariniflexile ostreae</name>
    <dbReference type="NCBI Taxonomy" id="1520892"/>
    <lineage>
        <taxon>Bacteria</taxon>
        <taxon>Pseudomonadati</taxon>
        <taxon>Bacteroidota</taxon>
        <taxon>Flavobacteriia</taxon>
        <taxon>Flavobacteriales</taxon>
        <taxon>Flavobacteriaceae</taxon>
        <taxon>Mariniflexile</taxon>
    </lineage>
</organism>
<dbReference type="InterPro" id="IPR052369">
    <property type="entry name" value="UG_Glycosaminoglycan_Hydrolase"/>
</dbReference>
<dbReference type="PROSITE" id="PS51257">
    <property type="entry name" value="PROKAR_LIPOPROTEIN"/>
    <property type="match status" value="1"/>
</dbReference>
<dbReference type="Gene3D" id="1.50.10.10">
    <property type="match status" value="1"/>
</dbReference>
<keyword evidence="1 4" id="KW-0378">Hydrolase</keyword>
<comment type="similarity">
    <text evidence="2">Belongs to the glycosyl hydrolase 88 family.</text>
</comment>
<dbReference type="GO" id="GO:0016787">
    <property type="term" value="F:hydrolase activity"/>
    <property type="evidence" value="ECO:0007669"/>
    <property type="project" value="UniProtKB-KW"/>
</dbReference>
<evidence type="ECO:0000313" key="4">
    <source>
        <dbReference type="EMBL" id="MFB9056129.1"/>
    </source>
</evidence>
<dbReference type="RefSeq" id="WP_379860328.1">
    <property type="nucleotide sequence ID" value="NZ_JBHMFC010000015.1"/>
</dbReference>
<reference evidence="4 5" key="1">
    <citation type="submission" date="2024-09" db="EMBL/GenBank/DDBJ databases">
        <authorList>
            <person name="Sun Q."/>
            <person name="Mori K."/>
        </authorList>
    </citation>
    <scope>NUCLEOTIDE SEQUENCE [LARGE SCALE GENOMIC DNA]</scope>
    <source>
        <strain evidence="4 5">CECT 8622</strain>
    </source>
</reference>
<evidence type="ECO:0000313" key="5">
    <source>
        <dbReference type="Proteomes" id="UP001589585"/>
    </source>
</evidence>
<comment type="caution">
    <text evidence="4">The sequence shown here is derived from an EMBL/GenBank/DDBJ whole genome shotgun (WGS) entry which is preliminary data.</text>
</comment>
<dbReference type="InterPro" id="IPR012341">
    <property type="entry name" value="6hp_glycosidase-like_sf"/>
</dbReference>
<feature type="signal peptide" evidence="3">
    <location>
        <begin position="1"/>
        <end position="23"/>
    </location>
</feature>
<dbReference type="PANTHER" id="PTHR36845:SF1">
    <property type="entry name" value="HYDROLASE, PUTATIVE (AFU_ORTHOLOGUE AFUA_7G05090)-RELATED"/>
    <property type="match status" value="1"/>
</dbReference>
<evidence type="ECO:0000256" key="1">
    <source>
        <dbReference type="ARBA" id="ARBA00022801"/>
    </source>
</evidence>
<evidence type="ECO:0000256" key="2">
    <source>
        <dbReference type="ARBA" id="ARBA00038358"/>
    </source>
</evidence>
<protein>
    <submittedName>
        <fullName evidence="4">Glycoside hydrolase family 88 protein</fullName>
    </submittedName>
</protein>
<keyword evidence="3" id="KW-0732">Signal</keyword>
<accession>A0ABV5F9T0</accession>
<proteinExistence type="inferred from homology"/>
<dbReference type="EMBL" id="JBHMFC010000015">
    <property type="protein sequence ID" value="MFB9056129.1"/>
    <property type="molecule type" value="Genomic_DNA"/>
</dbReference>
<dbReference type="SUPFAM" id="SSF48208">
    <property type="entry name" value="Six-hairpin glycosidases"/>
    <property type="match status" value="1"/>
</dbReference>
<keyword evidence="5" id="KW-1185">Reference proteome</keyword>
<evidence type="ECO:0000256" key="3">
    <source>
        <dbReference type="SAM" id="SignalP"/>
    </source>
</evidence>
<gene>
    <name evidence="4" type="ORF">ACFFU9_05170</name>
</gene>
<sequence>MKFLKTFLATASLIILFSCNQNTQNAQKTRIDIDFILKKAEKQTALLLKASEQAGKIPRTLTAKGEMHWTNVGFDWTEGFFPGMCWYLFKSTNDETWKYAAQKFQNKFEDHKNRTDNHDLGFVFNCSYGNGYKLTKNNAFKEVMITAADALITRFNPEVGCIQSWDVRYGWQSKRNWQFPVIIDNMMNLELLFEVSKLTGDATYKDVAIAHANTTMDHHFRADYSSVHVVDFDSITGAVRSKETAQGFAHNSAWARGQAWAVYGYTVCYRYTKDIKYLKLAEKVANYIIHYEGTPEDGIPYWDYNAPNIPNEPRDASAAAITASALIELNQYSKQNYKKNIDKIISSLASDSYTAEIGTNHYFILKHSVGSIPHDNEIDVPLNYADYYYIEALLRYQSQFINKK</sequence>
<feature type="chain" id="PRO_5045690430" evidence="3">
    <location>
        <begin position="24"/>
        <end position="404"/>
    </location>
</feature>
<dbReference type="PANTHER" id="PTHR36845">
    <property type="entry name" value="HYDROLASE, PUTATIVE (AFU_ORTHOLOGUE AFUA_7G05090)-RELATED"/>
    <property type="match status" value="1"/>
</dbReference>
<name>A0ABV5F9T0_9FLAO</name>